<dbReference type="OrthoDB" id="8941648at2759"/>
<evidence type="ECO:0000256" key="3">
    <source>
        <dbReference type="ARBA" id="ARBA00022525"/>
    </source>
</evidence>
<organism evidence="7 8">
    <name type="scientific">Labeo rohita</name>
    <name type="common">Indian major carp</name>
    <name type="synonym">Cyprinus rohita</name>
    <dbReference type="NCBI Taxonomy" id="84645"/>
    <lineage>
        <taxon>Eukaryota</taxon>
        <taxon>Metazoa</taxon>
        <taxon>Chordata</taxon>
        <taxon>Craniata</taxon>
        <taxon>Vertebrata</taxon>
        <taxon>Euteleostomi</taxon>
        <taxon>Actinopterygii</taxon>
        <taxon>Neopterygii</taxon>
        <taxon>Teleostei</taxon>
        <taxon>Ostariophysi</taxon>
        <taxon>Cypriniformes</taxon>
        <taxon>Cyprinidae</taxon>
        <taxon>Labeoninae</taxon>
        <taxon>Labeonini</taxon>
        <taxon>Labeo</taxon>
    </lineage>
</organism>
<dbReference type="AlphaFoldDB" id="A0A498MXV2"/>
<evidence type="ECO:0000313" key="8">
    <source>
        <dbReference type="Proteomes" id="UP000290572"/>
    </source>
</evidence>
<keyword evidence="6" id="KW-0340">Growth factor binding</keyword>
<dbReference type="GO" id="GO:0019838">
    <property type="term" value="F:growth factor binding"/>
    <property type="evidence" value="ECO:0007669"/>
    <property type="project" value="UniProtKB-KW"/>
</dbReference>
<sequence length="263" mass="30366">MWTITSTLLLTCCLRAALVQSQETEDIEPEHRGSVWEDVIEFLTKGTKDECSMTVTGQSDLTKLRITCLGVERSYWCEYQGNPQVCRTYNNNPLHYFKQIMWDLRKLPNACQGQRVIKPLMCRRAPDEAQMVFTSASSSNAMPMDRPYRPAPDRSMQMRPQQRRRVQTRPQILRNQPARTPQDRPNQPKPVKPTTQRKITTPNPTTPQPTMPLPTTPLPTTPQPTTPQPTTPVPLSEAKKLAKDYCWRSFQRVCSFFIGWFRN</sequence>
<dbReference type="GO" id="GO:0007267">
    <property type="term" value="P:cell-cell signaling"/>
    <property type="evidence" value="ECO:0007669"/>
    <property type="project" value="TreeGrafter"/>
</dbReference>
<evidence type="ECO:0000256" key="1">
    <source>
        <dbReference type="ARBA" id="ARBA00004613"/>
    </source>
</evidence>
<keyword evidence="3" id="KW-0964">Secreted</keyword>
<dbReference type="Proteomes" id="UP000290572">
    <property type="component" value="Unassembled WGS sequence"/>
</dbReference>
<dbReference type="PANTHER" id="PTHR15258">
    <property type="entry name" value="FGF BINDING PROTEIN-RELATED"/>
    <property type="match status" value="1"/>
</dbReference>
<evidence type="ECO:0000256" key="2">
    <source>
        <dbReference type="ARBA" id="ARBA00008326"/>
    </source>
</evidence>
<comment type="caution">
    <text evidence="7">The sequence shown here is derived from an EMBL/GenBank/DDBJ whole genome shotgun (WGS) entry which is preliminary data.</text>
</comment>
<protein>
    <submittedName>
        <fullName evidence="7">Fibroblast growth factor-binding 2-like protein</fullName>
    </submittedName>
</protein>
<proteinExistence type="inferred from homology"/>
<dbReference type="Pfam" id="PF06473">
    <property type="entry name" value="FGF-BP1"/>
    <property type="match status" value="1"/>
</dbReference>
<keyword evidence="4" id="KW-0732">Signal</keyword>
<evidence type="ECO:0000256" key="5">
    <source>
        <dbReference type="ARBA" id="ARBA00023157"/>
    </source>
</evidence>
<keyword evidence="8" id="KW-1185">Reference proteome</keyword>
<dbReference type="EMBL" id="QBIY01012131">
    <property type="protein sequence ID" value="RXN26859.1"/>
    <property type="molecule type" value="Genomic_DNA"/>
</dbReference>
<accession>A0A498MXV2</accession>
<dbReference type="PANTHER" id="PTHR15258:SF1">
    <property type="entry name" value="FIBROBLAST GROWTH FACTOR-BINDING PROTEIN 2"/>
    <property type="match status" value="1"/>
</dbReference>
<reference evidence="7 8" key="1">
    <citation type="submission" date="2018-03" db="EMBL/GenBank/DDBJ databases">
        <title>Draft genome sequence of Rohu Carp (Labeo rohita).</title>
        <authorList>
            <person name="Das P."/>
            <person name="Kushwaha B."/>
            <person name="Joshi C.G."/>
            <person name="Kumar D."/>
            <person name="Nagpure N.S."/>
            <person name="Sahoo L."/>
            <person name="Das S.P."/>
            <person name="Bit A."/>
            <person name="Patnaik S."/>
            <person name="Meher P.K."/>
            <person name="Jayasankar P."/>
            <person name="Koringa P.G."/>
            <person name="Patel N.V."/>
            <person name="Hinsu A.T."/>
            <person name="Kumar R."/>
            <person name="Pandey M."/>
            <person name="Agarwal S."/>
            <person name="Srivastava S."/>
            <person name="Singh M."/>
            <person name="Iquebal M.A."/>
            <person name="Jaiswal S."/>
            <person name="Angadi U.B."/>
            <person name="Kumar N."/>
            <person name="Raza M."/>
            <person name="Shah T.M."/>
            <person name="Rai A."/>
            <person name="Jena J.K."/>
        </authorList>
    </citation>
    <scope>NUCLEOTIDE SEQUENCE [LARGE SCALE GENOMIC DNA]</scope>
    <source>
        <strain evidence="7">DASCIFA01</strain>
        <tissue evidence="7">Testis</tissue>
    </source>
</reference>
<evidence type="ECO:0000256" key="4">
    <source>
        <dbReference type="ARBA" id="ARBA00022729"/>
    </source>
</evidence>
<comment type="subcellular location">
    <subcellularLocation>
        <location evidence="1">Secreted</location>
    </subcellularLocation>
</comment>
<gene>
    <name evidence="7" type="ORF">ROHU_005591</name>
</gene>
<dbReference type="GO" id="GO:0005576">
    <property type="term" value="C:extracellular region"/>
    <property type="evidence" value="ECO:0007669"/>
    <property type="project" value="UniProtKB-SubCell"/>
</dbReference>
<keyword evidence="5" id="KW-1015">Disulfide bond</keyword>
<evidence type="ECO:0000256" key="6">
    <source>
        <dbReference type="ARBA" id="ARBA00023183"/>
    </source>
</evidence>
<dbReference type="InterPro" id="IPR010510">
    <property type="entry name" value="FGF1-bd"/>
</dbReference>
<evidence type="ECO:0000313" key="7">
    <source>
        <dbReference type="EMBL" id="RXN26859.1"/>
    </source>
</evidence>
<name>A0A498MXV2_LABRO</name>
<comment type="similarity">
    <text evidence="2">Belongs to the fibroblast growth factor-binding protein family.</text>
</comment>